<dbReference type="Gene3D" id="3.30.450.20">
    <property type="entry name" value="PAS domain"/>
    <property type="match status" value="1"/>
</dbReference>
<sequence length="586" mass="65333">MIVISTLIPLLALGFFAYRTASGISEEKAKQSGLNTLRQLEIQMGLMIEDIENMSVFLIGNDEIQRYLVSEDELVPQTAIVGFLTNLAFSKKYIANIVIDADNGKPSIAQTAILDTGKRDISDTQPDYYATHAKWWSSLYEDRTTGGVKRVISLVRPIGSTIDTFRRVGKLTISLNQETLEELLLRSELENGGYVLLLDGEGRVMAGPSDDLLYRPLREAFPGMQAMPGQRGAFTHAREREPGGERERSTILYQQVDRVGWTLVGVIPFEEYSAQNRYVLTLTAVAVCMAVLLSVGLVLFLIQRVTRPLTALVRFLKRASPDEPIPMLPVAAIDEVGQVIVNYNRLTQRIERLTDEVKQGEALKKEADLQALQAQINPHFLYNTLSSIHWLALLDRDERIAEMVGSLSDFLQFSLNSGEEMCLVEQEIEHVRSYVSIQSIRYPDQFDVRIRAQEAARPHAMLKLLLQPLIENAMLHGILKRERPGRITVAVRLSGASLHYAVEDDGVGMDGETLKRLRADIAPHEPGALQPYVPGRRGSYGLRNVNTRLQLHYGPEAGLSIESEAGRGTRVSFAIPTADQRRGEGA</sequence>
<feature type="coiled-coil region" evidence="9">
    <location>
        <begin position="336"/>
        <end position="370"/>
    </location>
</feature>
<keyword evidence="13" id="KW-1185">Reference proteome</keyword>
<keyword evidence="3" id="KW-0597">Phosphoprotein</keyword>
<keyword evidence="4" id="KW-0808">Transferase</keyword>
<evidence type="ECO:0000256" key="5">
    <source>
        <dbReference type="ARBA" id="ARBA00022692"/>
    </source>
</evidence>
<evidence type="ECO:0000313" key="12">
    <source>
        <dbReference type="EMBL" id="MBD2844076.1"/>
    </source>
</evidence>
<organism evidence="12 13">
    <name type="scientific">Paenibacillus sabuli</name>
    <dbReference type="NCBI Taxonomy" id="2772509"/>
    <lineage>
        <taxon>Bacteria</taxon>
        <taxon>Bacillati</taxon>
        <taxon>Bacillota</taxon>
        <taxon>Bacilli</taxon>
        <taxon>Bacillales</taxon>
        <taxon>Paenibacillaceae</taxon>
        <taxon>Paenibacillus</taxon>
    </lineage>
</organism>
<comment type="subcellular location">
    <subcellularLocation>
        <location evidence="1">Cell membrane</location>
        <topology evidence="1">Multi-pass membrane protein</topology>
    </subcellularLocation>
</comment>
<evidence type="ECO:0000256" key="6">
    <source>
        <dbReference type="ARBA" id="ARBA00022777"/>
    </source>
</evidence>
<dbReference type="InterPro" id="IPR050640">
    <property type="entry name" value="Bact_2-comp_sensor_kinase"/>
</dbReference>
<dbReference type="InterPro" id="IPR003660">
    <property type="entry name" value="HAMP_dom"/>
</dbReference>
<keyword evidence="7 10" id="KW-1133">Transmembrane helix</keyword>
<evidence type="ECO:0000256" key="8">
    <source>
        <dbReference type="ARBA" id="ARBA00023136"/>
    </source>
</evidence>
<feature type="domain" description="HAMP" evidence="11">
    <location>
        <begin position="303"/>
        <end position="355"/>
    </location>
</feature>
<feature type="transmembrane region" description="Helical" evidence="10">
    <location>
        <begin position="278"/>
        <end position="302"/>
    </location>
</feature>
<dbReference type="InterPro" id="IPR003594">
    <property type="entry name" value="HATPase_dom"/>
</dbReference>
<evidence type="ECO:0000256" key="3">
    <source>
        <dbReference type="ARBA" id="ARBA00022553"/>
    </source>
</evidence>
<dbReference type="Proteomes" id="UP000621560">
    <property type="component" value="Unassembled WGS sequence"/>
</dbReference>
<evidence type="ECO:0000256" key="7">
    <source>
        <dbReference type="ARBA" id="ARBA00022989"/>
    </source>
</evidence>
<dbReference type="Pfam" id="PF02518">
    <property type="entry name" value="HATPase_c"/>
    <property type="match status" value="1"/>
</dbReference>
<evidence type="ECO:0000256" key="1">
    <source>
        <dbReference type="ARBA" id="ARBA00004651"/>
    </source>
</evidence>
<dbReference type="PANTHER" id="PTHR34220:SF7">
    <property type="entry name" value="SENSOR HISTIDINE KINASE YPDA"/>
    <property type="match status" value="1"/>
</dbReference>
<gene>
    <name evidence="12" type="ORF">IDH44_02640</name>
</gene>
<evidence type="ECO:0000259" key="11">
    <source>
        <dbReference type="PROSITE" id="PS50885"/>
    </source>
</evidence>
<keyword evidence="8 10" id="KW-0472">Membrane</keyword>
<evidence type="ECO:0000256" key="10">
    <source>
        <dbReference type="SAM" id="Phobius"/>
    </source>
</evidence>
<evidence type="ECO:0000256" key="4">
    <source>
        <dbReference type="ARBA" id="ARBA00022679"/>
    </source>
</evidence>
<accession>A0A927BP09</accession>
<dbReference type="PROSITE" id="PS50885">
    <property type="entry name" value="HAMP"/>
    <property type="match status" value="1"/>
</dbReference>
<reference evidence="12" key="1">
    <citation type="submission" date="2020-09" db="EMBL/GenBank/DDBJ databases">
        <title>A novel bacterium of genus Paenibacillus, isolated from South China Sea.</title>
        <authorList>
            <person name="Huang H."/>
            <person name="Mo K."/>
            <person name="Hu Y."/>
        </authorList>
    </citation>
    <scope>NUCLEOTIDE SEQUENCE</scope>
    <source>
        <strain evidence="12">IB182496</strain>
    </source>
</reference>
<dbReference type="EMBL" id="JACXIZ010000007">
    <property type="protein sequence ID" value="MBD2844076.1"/>
    <property type="molecule type" value="Genomic_DNA"/>
</dbReference>
<evidence type="ECO:0000256" key="9">
    <source>
        <dbReference type="SAM" id="Coils"/>
    </source>
</evidence>
<dbReference type="InterPro" id="IPR033479">
    <property type="entry name" value="dCache_1"/>
</dbReference>
<proteinExistence type="predicted"/>
<name>A0A927BP09_9BACL</name>
<dbReference type="GO" id="GO:0000155">
    <property type="term" value="F:phosphorelay sensor kinase activity"/>
    <property type="evidence" value="ECO:0007669"/>
    <property type="project" value="InterPro"/>
</dbReference>
<dbReference type="CDD" id="cd18774">
    <property type="entry name" value="PDC2_HK_sensor"/>
    <property type="match status" value="1"/>
</dbReference>
<keyword evidence="9" id="KW-0175">Coiled coil</keyword>
<evidence type="ECO:0000256" key="2">
    <source>
        <dbReference type="ARBA" id="ARBA00022475"/>
    </source>
</evidence>
<dbReference type="Gene3D" id="3.30.565.10">
    <property type="entry name" value="Histidine kinase-like ATPase, C-terminal domain"/>
    <property type="match status" value="1"/>
</dbReference>
<dbReference type="GO" id="GO:0005886">
    <property type="term" value="C:plasma membrane"/>
    <property type="evidence" value="ECO:0007669"/>
    <property type="project" value="UniProtKB-SubCell"/>
</dbReference>
<keyword evidence="6 12" id="KW-0418">Kinase</keyword>
<dbReference type="SUPFAM" id="SSF55874">
    <property type="entry name" value="ATPase domain of HSP90 chaperone/DNA topoisomerase II/histidine kinase"/>
    <property type="match status" value="1"/>
</dbReference>
<comment type="caution">
    <text evidence="12">The sequence shown here is derived from an EMBL/GenBank/DDBJ whole genome shotgun (WGS) entry which is preliminary data.</text>
</comment>
<dbReference type="Pfam" id="PF02743">
    <property type="entry name" value="dCache_1"/>
    <property type="match status" value="1"/>
</dbReference>
<protein>
    <submittedName>
        <fullName evidence="12">Sensor histidine kinase</fullName>
    </submittedName>
</protein>
<keyword evidence="2" id="KW-1003">Cell membrane</keyword>
<dbReference type="InterPro" id="IPR036890">
    <property type="entry name" value="HATPase_C_sf"/>
</dbReference>
<dbReference type="Gene3D" id="6.10.340.10">
    <property type="match status" value="1"/>
</dbReference>
<dbReference type="InterPro" id="IPR010559">
    <property type="entry name" value="Sig_transdc_His_kin_internal"/>
</dbReference>
<dbReference type="PANTHER" id="PTHR34220">
    <property type="entry name" value="SENSOR HISTIDINE KINASE YPDA"/>
    <property type="match status" value="1"/>
</dbReference>
<dbReference type="AlphaFoldDB" id="A0A927BP09"/>
<evidence type="ECO:0000313" key="13">
    <source>
        <dbReference type="Proteomes" id="UP000621560"/>
    </source>
</evidence>
<keyword evidence="5 10" id="KW-0812">Transmembrane</keyword>
<dbReference type="Pfam" id="PF06580">
    <property type="entry name" value="His_kinase"/>
    <property type="match status" value="1"/>
</dbReference>